<reference evidence="6 7" key="1">
    <citation type="submission" date="2020-03" db="EMBL/GenBank/DDBJ databases">
        <title>Whole genome shotgun sequence of Phytohabitans rumicis NBRC 108638.</title>
        <authorList>
            <person name="Komaki H."/>
            <person name="Tamura T."/>
        </authorList>
    </citation>
    <scope>NUCLEOTIDE SEQUENCE [LARGE SCALE GENOMIC DNA]</scope>
    <source>
        <strain evidence="6 7">NBRC 108638</strain>
    </source>
</reference>
<dbReference type="GO" id="GO:0046872">
    <property type="term" value="F:metal ion binding"/>
    <property type="evidence" value="ECO:0007669"/>
    <property type="project" value="UniProtKB-KW"/>
</dbReference>
<evidence type="ECO:0000313" key="6">
    <source>
        <dbReference type="EMBL" id="GFJ93462.1"/>
    </source>
</evidence>
<sequence length="89" mass="9447">MSSHPTQRRHLSDPGSALAGSLGIAASANLNPERRFPSMFEHFGLNDEAKAIHRAIETTTANGTHSRDIGGTASTTEVTAAIIKHLLDN</sequence>
<evidence type="ECO:0000256" key="2">
    <source>
        <dbReference type="ARBA" id="ARBA00001946"/>
    </source>
</evidence>
<comment type="caution">
    <text evidence="6">The sequence shown here is derived from an EMBL/GenBank/DDBJ whole genome shotgun (WGS) entry which is preliminary data.</text>
</comment>
<dbReference type="InterPro" id="IPR050501">
    <property type="entry name" value="ICDH/IPMDH"/>
</dbReference>
<evidence type="ECO:0000313" key="7">
    <source>
        <dbReference type="Proteomes" id="UP000482960"/>
    </source>
</evidence>
<proteinExistence type="predicted"/>
<keyword evidence="3" id="KW-0479">Metal-binding</keyword>
<keyword evidence="5" id="KW-0520">NAD</keyword>
<organism evidence="6 7">
    <name type="scientific">Phytohabitans rumicis</name>
    <dbReference type="NCBI Taxonomy" id="1076125"/>
    <lineage>
        <taxon>Bacteria</taxon>
        <taxon>Bacillati</taxon>
        <taxon>Actinomycetota</taxon>
        <taxon>Actinomycetes</taxon>
        <taxon>Micromonosporales</taxon>
        <taxon>Micromonosporaceae</taxon>
    </lineage>
</organism>
<accession>A0A6V8L875</accession>
<dbReference type="PANTHER" id="PTHR43275:SF1">
    <property type="entry name" value="D-MALATE DEHYDROGENASE [DECARBOXYLATING]"/>
    <property type="match status" value="1"/>
</dbReference>
<dbReference type="RefSeq" id="WP_173080077.1">
    <property type="nucleotide sequence ID" value="NZ_BAABJB010000034.1"/>
</dbReference>
<keyword evidence="7" id="KW-1185">Reference proteome</keyword>
<evidence type="ECO:0000256" key="1">
    <source>
        <dbReference type="ARBA" id="ARBA00001936"/>
    </source>
</evidence>
<dbReference type="AlphaFoldDB" id="A0A6V8L875"/>
<dbReference type="PANTHER" id="PTHR43275">
    <property type="entry name" value="D-MALATE DEHYDROGENASE [DECARBOXYLATING]"/>
    <property type="match status" value="1"/>
</dbReference>
<reference evidence="6 7" key="2">
    <citation type="submission" date="2020-03" db="EMBL/GenBank/DDBJ databases">
        <authorList>
            <person name="Ichikawa N."/>
            <person name="Kimura A."/>
            <person name="Kitahashi Y."/>
            <person name="Uohara A."/>
        </authorList>
    </citation>
    <scope>NUCLEOTIDE SEQUENCE [LARGE SCALE GENOMIC DNA]</scope>
    <source>
        <strain evidence="6 7">NBRC 108638</strain>
    </source>
</reference>
<evidence type="ECO:0000256" key="5">
    <source>
        <dbReference type="ARBA" id="ARBA00023027"/>
    </source>
</evidence>
<dbReference type="Proteomes" id="UP000482960">
    <property type="component" value="Unassembled WGS sequence"/>
</dbReference>
<keyword evidence="4" id="KW-0560">Oxidoreductase</keyword>
<dbReference type="Gene3D" id="3.40.718.10">
    <property type="entry name" value="Isopropylmalate Dehydrogenase"/>
    <property type="match status" value="1"/>
</dbReference>
<name>A0A6V8L875_9ACTN</name>
<evidence type="ECO:0000256" key="3">
    <source>
        <dbReference type="ARBA" id="ARBA00022723"/>
    </source>
</evidence>
<evidence type="ECO:0000256" key="4">
    <source>
        <dbReference type="ARBA" id="ARBA00023002"/>
    </source>
</evidence>
<dbReference type="EMBL" id="BLPG01000001">
    <property type="protein sequence ID" value="GFJ93462.1"/>
    <property type="molecule type" value="Genomic_DNA"/>
</dbReference>
<dbReference type="SUPFAM" id="SSF53659">
    <property type="entry name" value="Isocitrate/Isopropylmalate dehydrogenase-like"/>
    <property type="match status" value="1"/>
</dbReference>
<comment type="cofactor">
    <cofactor evidence="2">
        <name>Mg(2+)</name>
        <dbReference type="ChEBI" id="CHEBI:18420"/>
    </cofactor>
</comment>
<gene>
    <name evidence="6" type="ORF">Prum_071040</name>
</gene>
<comment type="cofactor">
    <cofactor evidence="1">
        <name>Mn(2+)</name>
        <dbReference type="ChEBI" id="CHEBI:29035"/>
    </cofactor>
</comment>
<protein>
    <submittedName>
        <fullName evidence="6">Uncharacterized protein</fullName>
    </submittedName>
</protein>
<dbReference type="GO" id="GO:0016491">
    <property type="term" value="F:oxidoreductase activity"/>
    <property type="evidence" value="ECO:0007669"/>
    <property type="project" value="UniProtKB-KW"/>
</dbReference>